<name>A0A8T0EYE3_ARGBR</name>
<evidence type="ECO:0000313" key="1">
    <source>
        <dbReference type="EMBL" id="KAF8782704.1"/>
    </source>
</evidence>
<protein>
    <submittedName>
        <fullName evidence="1">Uncharacterized protein</fullName>
    </submittedName>
</protein>
<gene>
    <name evidence="1" type="ORF">HNY73_012956</name>
</gene>
<reference evidence="1" key="2">
    <citation type="submission" date="2020-06" db="EMBL/GenBank/DDBJ databases">
        <authorList>
            <person name="Sheffer M."/>
        </authorList>
    </citation>
    <scope>NUCLEOTIDE SEQUENCE</scope>
</reference>
<keyword evidence="2" id="KW-1185">Reference proteome</keyword>
<sequence length="148" mass="17465">MLYLGRNRLQAISLDETDCKPILCERKQLQQISLDETDSSHIFGRNTRLLAILGKQIIAEPISLDEDNCKQIASLYLWTKQIASLYLWTKQIASLYLWTNQIASQYLWTNQIARKYLWMNQITSQEIHIHELIIYRSAFLPRMNTTKF</sequence>
<dbReference type="Proteomes" id="UP000807504">
    <property type="component" value="Unassembled WGS sequence"/>
</dbReference>
<reference evidence="1" key="1">
    <citation type="journal article" date="2020" name="bioRxiv">
        <title>Chromosome-level reference genome of the European wasp spider Argiope bruennichi: a resource for studies on range expansion and evolutionary adaptation.</title>
        <authorList>
            <person name="Sheffer M.M."/>
            <person name="Hoppe A."/>
            <person name="Krehenwinkel H."/>
            <person name="Uhl G."/>
            <person name="Kuss A.W."/>
            <person name="Jensen L."/>
            <person name="Jensen C."/>
            <person name="Gillespie R.G."/>
            <person name="Hoff K.J."/>
            <person name="Prost S."/>
        </authorList>
    </citation>
    <scope>NUCLEOTIDE SEQUENCE</scope>
</reference>
<accession>A0A8T0EYE3</accession>
<organism evidence="1 2">
    <name type="scientific">Argiope bruennichi</name>
    <name type="common">Wasp spider</name>
    <name type="synonym">Aranea bruennichi</name>
    <dbReference type="NCBI Taxonomy" id="94029"/>
    <lineage>
        <taxon>Eukaryota</taxon>
        <taxon>Metazoa</taxon>
        <taxon>Ecdysozoa</taxon>
        <taxon>Arthropoda</taxon>
        <taxon>Chelicerata</taxon>
        <taxon>Arachnida</taxon>
        <taxon>Araneae</taxon>
        <taxon>Araneomorphae</taxon>
        <taxon>Entelegynae</taxon>
        <taxon>Araneoidea</taxon>
        <taxon>Araneidae</taxon>
        <taxon>Argiope</taxon>
    </lineage>
</organism>
<dbReference type="EMBL" id="JABXBU010001863">
    <property type="protein sequence ID" value="KAF8782704.1"/>
    <property type="molecule type" value="Genomic_DNA"/>
</dbReference>
<dbReference type="AlphaFoldDB" id="A0A8T0EYE3"/>
<proteinExistence type="predicted"/>
<comment type="caution">
    <text evidence="1">The sequence shown here is derived from an EMBL/GenBank/DDBJ whole genome shotgun (WGS) entry which is preliminary data.</text>
</comment>
<evidence type="ECO:0000313" key="2">
    <source>
        <dbReference type="Proteomes" id="UP000807504"/>
    </source>
</evidence>